<organism evidence="1 2">
    <name type="scientific">Polyplax serrata</name>
    <name type="common">Common mouse louse</name>
    <dbReference type="NCBI Taxonomy" id="468196"/>
    <lineage>
        <taxon>Eukaryota</taxon>
        <taxon>Metazoa</taxon>
        <taxon>Ecdysozoa</taxon>
        <taxon>Arthropoda</taxon>
        <taxon>Hexapoda</taxon>
        <taxon>Insecta</taxon>
        <taxon>Pterygota</taxon>
        <taxon>Neoptera</taxon>
        <taxon>Paraneoptera</taxon>
        <taxon>Psocodea</taxon>
        <taxon>Troctomorpha</taxon>
        <taxon>Phthiraptera</taxon>
        <taxon>Anoplura</taxon>
        <taxon>Polyplacidae</taxon>
        <taxon>Polyplax</taxon>
    </lineage>
</organism>
<evidence type="ECO:0000313" key="2">
    <source>
        <dbReference type="Proteomes" id="UP001359485"/>
    </source>
</evidence>
<gene>
    <name evidence="1" type="ORF">RUM44_005861</name>
</gene>
<evidence type="ECO:0000313" key="1">
    <source>
        <dbReference type="EMBL" id="KAK6631335.1"/>
    </source>
</evidence>
<dbReference type="Proteomes" id="UP001359485">
    <property type="component" value="Unassembled WGS sequence"/>
</dbReference>
<proteinExistence type="predicted"/>
<dbReference type="EMBL" id="JAWJWF010000006">
    <property type="protein sequence ID" value="KAK6631335.1"/>
    <property type="molecule type" value="Genomic_DNA"/>
</dbReference>
<reference evidence="1 2" key="1">
    <citation type="submission" date="2023-09" db="EMBL/GenBank/DDBJ databases">
        <title>Genomes of two closely related lineages of the louse Polyplax serrata with different host specificities.</title>
        <authorList>
            <person name="Martinu J."/>
            <person name="Tarabai H."/>
            <person name="Stefka J."/>
            <person name="Hypsa V."/>
        </authorList>
    </citation>
    <scope>NUCLEOTIDE SEQUENCE [LARGE SCALE GENOMIC DNA]</scope>
    <source>
        <strain evidence="1">98ZLc_SE</strain>
    </source>
</reference>
<name>A0ABR1AYV8_POLSC</name>
<comment type="caution">
    <text evidence="1">The sequence shown here is derived from an EMBL/GenBank/DDBJ whole genome shotgun (WGS) entry which is preliminary data.</text>
</comment>
<accession>A0ABR1AYV8</accession>
<sequence length="118" mass="14476">MSHLIEIQKIICSYILQVEYKNEIEVNTELLMFRIWSSFLDFLCKKGQSSDKKKRRDREDEWRKVKMRKGRVTEIEEKERSAFEQFSLYPSLKNLKARIFQKAHFNIRRRLKSGRFRN</sequence>
<keyword evidence="2" id="KW-1185">Reference proteome</keyword>
<protein>
    <submittedName>
        <fullName evidence="1">Uncharacterized protein</fullName>
    </submittedName>
</protein>